<dbReference type="PANTHER" id="PTHR30615">
    <property type="entry name" value="UNCHARACTERIZED PROTEIN YJBQ-RELATED"/>
    <property type="match status" value="1"/>
</dbReference>
<accession>A0A381WQX6</accession>
<dbReference type="Gene3D" id="2.60.120.460">
    <property type="entry name" value="YjbQ-like"/>
    <property type="match status" value="1"/>
</dbReference>
<dbReference type="SUPFAM" id="SSF111038">
    <property type="entry name" value="YjbQ-like"/>
    <property type="match status" value="1"/>
</dbReference>
<proteinExistence type="inferred from homology"/>
<evidence type="ECO:0000256" key="1">
    <source>
        <dbReference type="ARBA" id="ARBA00005534"/>
    </source>
</evidence>
<dbReference type="PANTHER" id="PTHR30615:SF8">
    <property type="entry name" value="UPF0047 PROTEIN C4A8.02C"/>
    <property type="match status" value="1"/>
</dbReference>
<dbReference type="NCBIfam" id="TIGR00149">
    <property type="entry name" value="TIGR00149_YjbQ"/>
    <property type="match status" value="1"/>
</dbReference>
<comment type="similarity">
    <text evidence="1">Belongs to the UPF0047 family.</text>
</comment>
<dbReference type="AlphaFoldDB" id="A0A381WQX6"/>
<gene>
    <name evidence="2" type="ORF">METZ01_LOCUS107770</name>
</gene>
<evidence type="ECO:0008006" key="3">
    <source>
        <dbReference type="Google" id="ProtNLM"/>
    </source>
</evidence>
<protein>
    <recommendedName>
        <fullName evidence="3">Secondary thiamine-phosphate synthase enzyme</fullName>
    </recommendedName>
</protein>
<organism evidence="2">
    <name type="scientific">marine metagenome</name>
    <dbReference type="NCBI Taxonomy" id="408172"/>
    <lineage>
        <taxon>unclassified sequences</taxon>
        <taxon>metagenomes</taxon>
        <taxon>ecological metagenomes</taxon>
    </lineage>
</organism>
<dbReference type="Pfam" id="PF01894">
    <property type="entry name" value="YjbQ"/>
    <property type="match status" value="1"/>
</dbReference>
<evidence type="ECO:0000313" key="2">
    <source>
        <dbReference type="EMBL" id="SVA54916.1"/>
    </source>
</evidence>
<dbReference type="EMBL" id="UINC01012595">
    <property type="protein sequence ID" value="SVA54916.1"/>
    <property type="molecule type" value="Genomic_DNA"/>
</dbReference>
<sequence>VQAGQQVEQWRQEIVAVSAGRREIRDITCVVDKAVALSGIQTGLCHIFIQHTSASLLLTENADPAVHQDLENFMQRIIPEGRQRYMHHSEEPQICRHI</sequence>
<reference evidence="2" key="1">
    <citation type="submission" date="2018-05" db="EMBL/GenBank/DDBJ databases">
        <authorList>
            <person name="Lanie J.A."/>
            <person name="Ng W.-L."/>
            <person name="Kazmierczak K.M."/>
            <person name="Andrzejewski T.M."/>
            <person name="Davidsen T.M."/>
            <person name="Wayne K.J."/>
            <person name="Tettelin H."/>
            <person name="Glass J.I."/>
            <person name="Rusch D."/>
            <person name="Podicherti R."/>
            <person name="Tsui H.-C.T."/>
            <person name="Winkler M.E."/>
        </authorList>
    </citation>
    <scope>NUCLEOTIDE SEQUENCE</scope>
</reference>
<dbReference type="InterPro" id="IPR035917">
    <property type="entry name" value="YjbQ-like_sf"/>
</dbReference>
<dbReference type="InterPro" id="IPR001602">
    <property type="entry name" value="UPF0047_YjbQ-like"/>
</dbReference>
<feature type="non-terminal residue" evidence="2">
    <location>
        <position position="1"/>
    </location>
</feature>
<name>A0A381WQX6_9ZZZZ</name>